<gene>
    <name evidence="2" type="ORF">HERI1096_LOCUS11118</name>
</gene>
<dbReference type="EMBL" id="HBHX01019953">
    <property type="protein sequence ID" value="CAE0110458.1"/>
    <property type="molecule type" value="Transcribed_RNA"/>
</dbReference>
<organism evidence="2">
    <name type="scientific">Haptolina ericina</name>
    <dbReference type="NCBI Taxonomy" id="156174"/>
    <lineage>
        <taxon>Eukaryota</taxon>
        <taxon>Haptista</taxon>
        <taxon>Haptophyta</taxon>
        <taxon>Prymnesiophyceae</taxon>
        <taxon>Prymnesiales</taxon>
        <taxon>Prymnesiaceae</taxon>
        <taxon>Haptolina</taxon>
    </lineage>
</organism>
<accession>A0A7S3APJ9</accession>
<reference evidence="2" key="1">
    <citation type="submission" date="2021-01" db="EMBL/GenBank/DDBJ databases">
        <authorList>
            <person name="Corre E."/>
            <person name="Pelletier E."/>
            <person name="Niang G."/>
            <person name="Scheremetjew M."/>
            <person name="Finn R."/>
            <person name="Kale V."/>
            <person name="Holt S."/>
            <person name="Cochrane G."/>
            <person name="Meng A."/>
            <person name="Brown T."/>
            <person name="Cohen L."/>
        </authorList>
    </citation>
    <scope>NUCLEOTIDE SEQUENCE</scope>
    <source>
        <strain evidence="2">CCMP281</strain>
    </source>
</reference>
<dbReference type="AlphaFoldDB" id="A0A7S3APJ9"/>
<protein>
    <submittedName>
        <fullName evidence="2">Uncharacterized protein</fullName>
    </submittedName>
</protein>
<name>A0A7S3APJ9_9EUKA</name>
<sequence>MDTTHLPSPRWPRASFEVDEEAALGDSSEEEQVFEQASECAPLVVERLREAMGSLHHCLYPHGTVAIATEDELHEFGLGLDSSPAGSNAFTVHRESYGGEYDVVVFSKQPRTTMVCFPNDQQTTDAEVAMRARALLLRDIAWCDQRSSDSDASSNQSVGDSATAADSDDPASGLPGNLEEALLAVPRNTATRERWALASAPELDELQNEIIGTREQVLACLHIQKAVRATYGRRH</sequence>
<evidence type="ECO:0000256" key="1">
    <source>
        <dbReference type="SAM" id="MobiDB-lite"/>
    </source>
</evidence>
<evidence type="ECO:0000313" key="2">
    <source>
        <dbReference type="EMBL" id="CAE0110458.1"/>
    </source>
</evidence>
<feature type="region of interest" description="Disordered" evidence="1">
    <location>
        <begin position="146"/>
        <end position="176"/>
    </location>
</feature>
<proteinExistence type="predicted"/>
<feature type="compositionally biased region" description="Low complexity" evidence="1">
    <location>
        <begin position="150"/>
        <end position="165"/>
    </location>
</feature>